<keyword evidence="3" id="KW-0472">Membrane</keyword>
<comment type="caution">
    <text evidence="5">The sequence shown here is derived from an EMBL/GenBank/DDBJ whole genome shotgun (WGS) entry which is preliminary data.</text>
</comment>
<evidence type="ECO:0000313" key="5">
    <source>
        <dbReference type="EMBL" id="KAK4406256.1"/>
    </source>
</evidence>
<feature type="transmembrane region" description="Helical" evidence="3">
    <location>
        <begin position="506"/>
        <end position="529"/>
    </location>
</feature>
<keyword evidence="1" id="KW-0521">NADP</keyword>
<keyword evidence="3" id="KW-0812">Transmembrane</keyword>
<dbReference type="GO" id="GO:0006694">
    <property type="term" value="P:steroid biosynthetic process"/>
    <property type="evidence" value="ECO:0007669"/>
    <property type="project" value="InterPro"/>
</dbReference>
<dbReference type="Gene3D" id="3.40.50.720">
    <property type="entry name" value="NAD(P)-binding Rossmann-like Domain"/>
    <property type="match status" value="1"/>
</dbReference>
<keyword evidence="6" id="KW-1185">Reference proteome</keyword>
<keyword evidence="2" id="KW-0560">Oxidoreductase</keyword>
<dbReference type="PANTHER" id="PTHR10366">
    <property type="entry name" value="NAD DEPENDENT EPIMERASE/DEHYDRATASE"/>
    <property type="match status" value="1"/>
</dbReference>
<dbReference type="Proteomes" id="UP001289374">
    <property type="component" value="Unassembled WGS sequence"/>
</dbReference>
<dbReference type="AlphaFoldDB" id="A0AAE1X6U2"/>
<dbReference type="GO" id="GO:0016616">
    <property type="term" value="F:oxidoreductase activity, acting on the CH-OH group of donors, NAD or NADP as acceptor"/>
    <property type="evidence" value="ECO:0007669"/>
    <property type="project" value="InterPro"/>
</dbReference>
<feature type="domain" description="3-beta hydroxysteroid dehydrogenase/isomerase" evidence="4">
    <location>
        <begin position="56"/>
        <end position="237"/>
    </location>
</feature>
<protein>
    <submittedName>
        <fullName evidence="5">3beta-hydroxysteroid-dehydrogenase/decarboxylase isoform 3</fullName>
    </submittedName>
</protein>
<name>A0AAE1X6U2_9LAMI</name>
<evidence type="ECO:0000313" key="6">
    <source>
        <dbReference type="Proteomes" id="UP001289374"/>
    </source>
</evidence>
<evidence type="ECO:0000256" key="1">
    <source>
        <dbReference type="ARBA" id="ARBA00022857"/>
    </source>
</evidence>
<reference evidence="5" key="2">
    <citation type="journal article" date="2024" name="Plant">
        <title>Genomic evolution and insights into agronomic trait innovations of Sesamum species.</title>
        <authorList>
            <person name="Miao H."/>
            <person name="Wang L."/>
            <person name="Qu L."/>
            <person name="Liu H."/>
            <person name="Sun Y."/>
            <person name="Le M."/>
            <person name="Wang Q."/>
            <person name="Wei S."/>
            <person name="Zheng Y."/>
            <person name="Lin W."/>
            <person name="Duan Y."/>
            <person name="Cao H."/>
            <person name="Xiong S."/>
            <person name="Wang X."/>
            <person name="Wei L."/>
            <person name="Li C."/>
            <person name="Ma Q."/>
            <person name="Ju M."/>
            <person name="Zhao R."/>
            <person name="Li G."/>
            <person name="Mu C."/>
            <person name="Tian Q."/>
            <person name="Mei H."/>
            <person name="Zhang T."/>
            <person name="Gao T."/>
            <person name="Zhang H."/>
        </authorList>
    </citation>
    <scope>NUCLEOTIDE SEQUENCE</scope>
    <source>
        <strain evidence="5">K16</strain>
    </source>
</reference>
<dbReference type="PANTHER" id="PTHR10366:SF639">
    <property type="entry name" value="3BETA-HYDROXYSTEROID-DEHYDROGENASE_DECARBOXYLASE ISOFORM 3"/>
    <property type="match status" value="1"/>
</dbReference>
<accession>A0AAE1X6U2</accession>
<dbReference type="EMBL" id="JACGWL010000003">
    <property type="protein sequence ID" value="KAK4406256.1"/>
    <property type="molecule type" value="Genomic_DNA"/>
</dbReference>
<proteinExistence type="predicted"/>
<evidence type="ECO:0000256" key="2">
    <source>
        <dbReference type="ARBA" id="ARBA00023002"/>
    </source>
</evidence>
<gene>
    <name evidence="5" type="ORF">Sango_0632100</name>
</gene>
<dbReference type="InterPro" id="IPR036291">
    <property type="entry name" value="NAD(P)-bd_dom_sf"/>
</dbReference>
<organism evidence="5 6">
    <name type="scientific">Sesamum angolense</name>
    <dbReference type="NCBI Taxonomy" id="2727404"/>
    <lineage>
        <taxon>Eukaryota</taxon>
        <taxon>Viridiplantae</taxon>
        <taxon>Streptophyta</taxon>
        <taxon>Embryophyta</taxon>
        <taxon>Tracheophyta</taxon>
        <taxon>Spermatophyta</taxon>
        <taxon>Magnoliopsida</taxon>
        <taxon>eudicotyledons</taxon>
        <taxon>Gunneridae</taxon>
        <taxon>Pentapetalae</taxon>
        <taxon>asterids</taxon>
        <taxon>lamiids</taxon>
        <taxon>Lamiales</taxon>
        <taxon>Pedaliaceae</taxon>
        <taxon>Sesamum</taxon>
    </lineage>
</organism>
<dbReference type="InterPro" id="IPR050425">
    <property type="entry name" value="NAD(P)_dehydrat-like"/>
</dbReference>
<evidence type="ECO:0000259" key="4">
    <source>
        <dbReference type="Pfam" id="PF01073"/>
    </source>
</evidence>
<dbReference type="Pfam" id="PF01073">
    <property type="entry name" value="3Beta_HSD"/>
    <property type="match status" value="1"/>
</dbReference>
<dbReference type="SUPFAM" id="SSF51735">
    <property type="entry name" value="NAD(P)-binding Rossmann-fold domains"/>
    <property type="match status" value="1"/>
</dbReference>
<evidence type="ECO:0000256" key="3">
    <source>
        <dbReference type="SAM" id="Phobius"/>
    </source>
</evidence>
<keyword evidence="3" id="KW-1133">Transmembrane helix</keyword>
<reference evidence="5" key="1">
    <citation type="submission" date="2020-06" db="EMBL/GenBank/DDBJ databases">
        <authorList>
            <person name="Li T."/>
            <person name="Hu X."/>
            <person name="Zhang T."/>
            <person name="Song X."/>
            <person name="Zhang H."/>
            <person name="Dai N."/>
            <person name="Sheng W."/>
            <person name="Hou X."/>
            <person name="Wei L."/>
        </authorList>
    </citation>
    <scope>NUCLEOTIDE SEQUENCE</scope>
    <source>
        <strain evidence="5">K16</strain>
        <tissue evidence="5">Leaf</tissue>
    </source>
</reference>
<sequence>MLLRLGNWIVRVADTAKTPELKPSESVLADGFASGRAAYFQVDVRHTSQIIQDFYFCYNVIVQGAKNVINACRECNVKHLIYNSSADVVFDDAHDIHNGDESLPYSGRVWDMVTDLKTQAEALILFANDIGGVLTCALRPCNVFGPEDKQLLPLLVNMAKSNWVKFIIGSGKNLSDFTYVDNVAHAHICAEESLSSQMGSVSGKVFFITNLEPMEFWEFASLLLEGLGYQRPVTSLPAWATHFIVLIIKLLHMKSDTRKLDPFVSVYNVATLALRTRTFSCSAAQKHIRYIPIVSMEVPLSFQFVEMSLTSLLVDELTVAVLGFDGYPPVSQNRAFPAVEAVESTVDSYSHLAVDSPFMICKDSNEPSKVEKLLGSGKVLCDSAATSMLDMNPVPRLPSSCFEISEVDMRNSFFTMRCMWNKLDSLAKSLAQGEDWGTFLKGLNWRNPWTHASFVLILTDKTPIHILVRILKICFLFKHGAYLLMQQIVGSVSQSDIILKASIFLYFFKLIVPPHFTVAVGLGLILSFSLCFVYEQYEERIDVIASVVLTVAERVLMLFVRKLPMSSGSVSFNCSAAVPDAGLILLTMDNKGYCNEGGNVQWYSSVEFFLIPPSIFL</sequence>
<dbReference type="InterPro" id="IPR002225">
    <property type="entry name" value="3Beta_OHSteriod_DH/Estase"/>
</dbReference>